<accession>A0ABD4Z5B1</accession>
<name>A0ABD4Z5B1_9CREN</name>
<reference evidence="1 2" key="1">
    <citation type="submission" date="2023-05" db="EMBL/GenBank/DDBJ databases">
        <title>A new hyperthermophilic archaea 'Ignisphaera cupida' sp. nov. and description of the family 'Ignisphaeraceae' fam. nov.</title>
        <authorList>
            <person name="Podosokorskaya O.A."/>
            <person name="Elcheninov A.G."/>
            <person name="Klukina A."/>
            <person name="Merkel A.Y."/>
        </authorList>
    </citation>
    <scope>NUCLEOTIDE SEQUENCE [LARGE SCALE GENOMIC DNA]</scope>
    <source>
        <strain evidence="1 2">4213-co</strain>
    </source>
</reference>
<evidence type="ECO:0000313" key="2">
    <source>
        <dbReference type="Proteomes" id="UP001529235"/>
    </source>
</evidence>
<dbReference type="Proteomes" id="UP001529235">
    <property type="component" value="Unassembled WGS sequence"/>
</dbReference>
<dbReference type="RefSeq" id="WP_285273129.1">
    <property type="nucleotide sequence ID" value="NZ_JASNVW010000001.1"/>
</dbReference>
<sequence length="176" mass="19870">MVFIIANIAVEESFGLVKAARILRECGIDSKKFSVNTFNNTIRIFIDDLEKAMCFQKIKGYTTLEIKSIFKCEKNEKTLSKLGLVKVFPVSMRVIGYVPIDDAVVLIQKTSRKGVYVATICRIRKVEIPLPPTACMFIANSEDDLKKVIFYSMLLSKLEKTIENQCSFSASTVNNH</sequence>
<protein>
    <submittedName>
        <fullName evidence="1">Uncharacterized protein</fullName>
    </submittedName>
</protein>
<dbReference type="EMBL" id="JASNVW010000001">
    <property type="protein sequence ID" value="MDK6028157.1"/>
    <property type="molecule type" value="Genomic_DNA"/>
</dbReference>
<proteinExistence type="predicted"/>
<keyword evidence="2" id="KW-1185">Reference proteome</keyword>
<dbReference type="AlphaFoldDB" id="A0ABD4Z5B1"/>
<comment type="caution">
    <text evidence="1">The sequence shown here is derived from an EMBL/GenBank/DDBJ whole genome shotgun (WGS) entry which is preliminary data.</text>
</comment>
<evidence type="ECO:0000313" key="1">
    <source>
        <dbReference type="EMBL" id="MDK6028157.1"/>
    </source>
</evidence>
<gene>
    <name evidence="1" type="ORF">QPL79_02100</name>
</gene>
<organism evidence="1 2">
    <name type="scientific">Ignisphaera cupida</name>
    <dbReference type="NCBI Taxonomy" id="3050454"/>
    <lineage>
        <taxon>Archaea</taxon>
        <taxon>Thermoproteota</taxon>
        <taxon>Thermoprotei</taxon>
        <taxon>Desulfurococcales</taxon>
        <taxon>Desulfurococcaceae</taxon>
        <taxon>Ignisphaera</taxon>
    </lineage>
</organism>